<protein>
    <submittedName>
        <fullName evidence="1">Aldose 1-epimerase</fullName>
        <ecNumber evidence="1">5.1.3.3</ecNumber>
    </submittedName>
</protein>
<dbReference type="GO" id="GO:0030246">
    <property type="term" value="F:carbohydrate binding"/>
    <property type="evidence" value="ECO:0007669"/>
    <property type="project" value="InterPro"/>
</dbReference>
<dbReference type="InterPro" id="IPR008183">
    <property type="entry name" value="Aldose_1/G6P_1-epimerase"/>
</dbReference>
<reference evidence="1 2" key="1">
    <citation type="submission" date="2017-08" db="EMBL/GenBank/DDBJ databases">
        <title>Complete genome sequence of Gluconacetobacter saccharivorans CV1 isolated from Fermented Vinegar.</title>
        <authorList>
            <person name="Kim S.-Y."/>
        </authorList>
    </citation>
    <scope>NUCLEOTIDE SEQUENCE [LARGE SCALE GENOMIC DNA]</scope>
    <source>
        <strain evidence="1 2">CV1</strain>
    </source>
</reference>
<dbReference type="CDD" id="cd09021">
    <property type="entry name" value="Aldose_epim_Ec_YphB"/>
    <property type="match status" value="1"/>
</dbReference>
<evidence type="ECO:0000313" key="1">
    <source>
        <dbReference type="EMBL" id="AXY21276.1"/>
    </source>
</evidence>
<dbReference type="KEGG" id="ksc:CD178_00457"/>
<dbReference type="Pfam" id="PF01263">
    <property type="entry name" value="Aldose_epim"/>
    <property type="match status" value="1"/>
</dbReference>
<dbReference type="InterPro" id="IPR014718">
    <property type="entry name" value="GH-type_carb-bd"/>
</dbReference>
<dbReference type="Proteomes" id="UP000264120">
    <property type="component" value="Chromosome"/>
</dbReference>
<dbReference type="EMBL" id="CP023036">
    <property type="protein sequence ID" value="AXY21276.1"/>
    <property type="molecule type" value="Genomic_DNA"/>
</dbReference>
<keyword evidence="2" id="KW-1185">Reference proteome</keyword>
<dbReference type="InterPro" id="IPR011013">
    <property type="entry name" value="Gal_mutarotase_sf_dom"/>
</dbReference>
<evidence type="ECO:0000313" key="2">
    <source>
        <dbReference type="Proteomes" id="UP000264120"/>
    </source>
</evidence>
<gene>
    <name evidence="1" type="primary">galM</name>
    <name evidence="1" type="ORF">CD178_00457</name>
</gene>
<dbReference type="GO" id="GO:0004034">
    <property type="term" value="F:aldose 1-epimerase activity"/>
    <property type="evidence" value="ECO:0007669"/>
    <property type="project" value="UniProtKB-EC"/>
</dbReference>
<proteinExistence type="predicted"/>
<dbReference type="Gene3D" id="2.70.98.10">
    <property type="match status" value="1"/>
</dbReference>
<name>A0A347W8T3_9PROT</name>
<dbReference type="GO" id="GO:0005975">
    <property type="term" value="P:carbohydrate metabolic process"/>
    <property type="evidence" value="ECO:0007669"/>
    <property type="project" value="InterPro"/>
</dbReference>
<dbReference type="EC" id="5.1.3.3" evidence="1"/>
<dbReference type="AlphaFoldDB" id="A0A347W8T3"/>
<organism evidence="1 2">
    <name type="scientific">Komagataeibacter saccharivorans</name>
    <dbReference type="NCBI Taxonomy" id="265959"/>
    <lineage>
        <taxon>Bacteria</taxon>
        <taxon>Pseudomonadati</taxon>
        <taxon>Pseudomonadota</taxon>
        <taxon>Alphaproteobacteria</taxon>
        <taxon>Acetobacterales</taxon>
        <taxon>Acetobacteraceae</taxon>
        <taxon>Komagataeibacter</taxon>
    </lineage>
</organism>
<keyword evidence="1" id="KW-0413">Isomerase</keyword>
<accession>A0A347W8T3</accession>
<dbReference type="SUPFAM" id="SSF74650">
    <property type="entry name" value="Galactose mutarotase-like"/>
    <property type="match status" value="1"/>
</dbReference>
<sequence>MPCTGQREREMTAVVELEAGGAKLGLMPDVGGSIAFWRCGEMDLLRPVSDPHLIAQHGRAVAGYPLVPFSNRVAGDHFRFEGVDYHLAPSFGGENCAIHGNGWQRRWGLDRLANSSATLTLDHAPTRDLMGQWPFSYRAQLRYDLRENGLSIGILLENTDTRDQPVGMGFHPYFPRHAGLKLGFAASSVWTNGPDHLPALRVPVEGEWSFAHMRDAGQEPIDNCYAGWSGSAFLRWPREGYALTVEGSPELRHLVLFTPPGQPYIGLEPVSNMTDGFNRPIIADSGVRVLAPGQKMEGHIRMTVTRC</sequence>